<organism evidence="8 9">
    <name type="scientific">Podarcis lilfordi</name>
    <name type="common">Lilford's wall lizard</name>
    <dbReference type="NCBI Taxonomy" id="74358"/>
    <lineage>
        <taxon>Eukaryota</taxon>
        <taxon>Metazoa</taxon>
        <taxon>Chordata</taxon>
        <taxon>Craniata</taxon>
        <taxon>Vertebrata</taxon>
        <taxon>Euteleostomi</taxon>
        <taxon>Lepidosauria</taxon>
        <taxon>Squamata</taxon>
        <taxon>Bifurcata</taxon>
        <taxon>Unidentata</taxon>
        <taxon>Episquamata</taxon>
        <taxon>Laterata</taxon>
        <taxon>Lacertibaenia</taxon>
        <taxon>Lacertidae</taxon>
        <taxon>Podarcis</taxon>
    </lineage>
</organism>
<evidence type="ECO:0000256" key="1">
    <source>
        <dbReference type="ARBA" id="ARBA00004370"/>
    </source>
</evidence>
<dbReference type="PROSITE" id="PS50835">
    <property type="entry name" value="IG_LIKE"/>
    <property type="match status" value="1"/>
</dbReference>
<feature type="region of interest" description="Disordered" evidence="5">
    <location>
        <begin position="174"/>
        <end position="193"/>
    </location>
</feature>
<feature type="signal peptide" evidence="6">
    <location>
        <begin position="1"/>
        <end position="20"/>
    </location>
</feature>
<gene>
    <name evidence="8" type="ORF">PODLI_1B040719</name>
</gene>
<dbReference type="GO" id="GO:0009897">
    <property type="term" value="C:external side of plasma membrane"/>
    <property type="evidence" value="ECO:0007669"/>
    <property type="project" value="TreeGrafter"/>
</dbReference>
<keyword evidence="4" id="KW-0175">Coiled coil</keyword>
<keyword evidence="8" id="KW-0675">Receptor</keyword>
<name>A0AA35PJQ7_9SAUR</name>
<evidence type="ECO:0000313" key="9">
    <source>
        <dbReference type="Proteomes" id="UP001178461"/>
    </source>
</evidence>
<dbReference type="GO" id="GO:0001817">
    <property type="term" value="P:regulation of cytokine production"/>
    <property type="evidence" value="ECO:0007669"/>
    <property type="project" value="TreeGrafter"/>
</dbReference>
<evidence type="ECO:0000256" key="5">
    <source>
        <dbReference type="SAM" id="MobiDB-lite"/>
    </source>
</evidence>
<keyword evidence="6" id="KW-0732">Signal</keyword>
<dbReference type="AlphaFoldDB" id="A0AA35PJQ7"/>
<dbReference type="GO" id="GO:0050852">
    <property type="term" value="P:T cell receptor signaling pathway"/>
    <property type="evidence" value="ECO:0007669"/>
    <property type="project" value="TreeGrafter"/>
</dbReference>
<evidence type="ECO:0000313" key="8">
    <source>
        <dbReference type="EMBL" id="CAI5790629.1"/>
    </source>
</evidence>
<protein>
    <submittedName>
        <fullName evidence="8">Natural cytotoxicity triggering receptor 3 ligand 1-like</fullName>
    </submittedName>
</protein>
<dbReference type="SMART" id="SM00409">
    <property type="entry name" value="IG"/>
    <property type="match status" value="1"/>
</dbReference>
<dbReference type="EMBL" id="OX395138">
    <property type="protein sequence ID" value="CAI5790629.1"/>
    <property type="molecule type" value="Genomic_DNA"/>
</dbReference>
<reference evidence="8" key="1">
    <citation type="submission" date="2022-12" db="EMBL/GenBank/DDBJ databases">
        <authorList>
            <person name="Alioto T."/>
            <person name="Alioto T."/>
            <person name="Gomez Garrido J."/>
        </authorList>
    </citation>
    <scope>NUCLEOTIDE SEQUENCE</scope>
</reference>
<keyword evidence="9" id="KW-1185">Reference proteome</keyword>
<evidence type="ECO:0000256" key="2">
    <source>
        <dbReference type="ARBA" id="ARBA00023136"/>
    </source>
</evidence>
<dbReference type="SUPFAM" id="SSF48726">
    <property type="entry name" value="Immunoglobulin"/>
    <property type="match status" value="1"/>
</dbReference>
<dbReference type="PANTHER" id="PTHR24100">
    <property type="entry name" value="BUTYROPHILIN"/>
    <property type="match status" value="1"/>
</dbReference>
<feature type="chain" id="PRO_5041221582" evidence="6">
    <location>
        <begin position="21"/>
        <end position="193"/>
    </location>
</feature>
<feature type="compositionally biased region" description="Low complexity" evidence="5">
    <location>
        <begin position="180"/>
        <end position="193"/>
    </location>
</feature>
<dbReference type="InterPro" id="IPR013783">
    <property type="entry name" value="Ig-like_fold"/>
</dbReference>
<evidence type="ECO:0000256" key="3">
    <source>
        <dbReference type="ARBA" id="ARBA00023319"/>
    </source>
</evidence>
<feature type="domain" description="Ig-like" evidence="7">
    <location>
        <begin position="22"/>
        <end position="127"/>
    </location>
</feature>
<dbReference type="InterPro" id="IPR050504">
    <property type="entry name" value="IgSF_BTN/MOG"/>
</dbReference>
<dbReference type="InterPro" id="IPR036179">
    <property type="entry name" value="Ig-like_dom_sf"/>
</dbReference>
<dbReference type="Gene3D" id="2.60.40.10">
    <property type="entry name" value="Immunoglobulins"/>
    <property type="match status" value="1"/>
</dbReference>
<dbReference type="InterPro" id="IPR003599">
    <property type="entry name" value="Ig_sub"/>
</dbReference>
<proteinExistence type="predicted"/>
<sequence length="193" mass="20977">MGFFTLILLTSSCFLGKAAGKQQVQAEPSLVKAAVGDDVLLNCIFTVDEPTVDLSRLSILWFHRGRQLAEFDDVVTTSREGVSLSREELENGNASLLISRVGTGNSGNYGCYITYTPEVRIREVTLQVADPEEDLEDSFSSPCLSRSDILSKLGQIEEAVKQLEAKLQELVTSKSATRCSSEVASPSAPEPSR</sequence>
<keyword evidence="3" id="KW-0393">Immunoglobulin domain</keyword>
<accession>A0AA35PJQ7</accession>
<dbReference type="Proteomes" id="UP001178461">
    <property type="component" value="Chromosome 13"/>
</dbReference>
<keyword evidence="2" id="KW-0472">Membrane</keyword>
<dbReference type="PANTHER" id="PTHR24100:SF155">
    <property type="entry name" value="CD276 ANTIGEN"/>
    <property type="match status" value="1"/>
</dbReference>
<dbReference type="GO" id="GO:0005102">
    <property type="term" value="F:signaling receptor binding"/>
    <property type="evidence" value="ECO:0007669"/>
    <property type="project" value="TreeGrafter"/>
</dbReference>
<dbReference type="InterPro" id="IPR007110">
    <property type="entry name" value="Ig-like_dom"/>
</dbReference>
<feature type="coiled-coil region" evidence="4">
    <location>
        <begin position="146"/>
        <end position="173"/>
    </location>
</feature>
<evidence type="ECO:0000259" key="7">
    <source>
        <dbReference type="PROSITE" id="PS50835"/>
    </source>
</evidence>
<evidence type="ECO:0000256" key="6">
    <source>
        <dbReference type="SAM" id="SignalP"/>
    </source>
</evidence>
<evidence type="ECO:0000256" key="4">
    <source>
        <dbReference type="SAM" id="Coils"/>
    </source>
</evidence>
<comment type="subcellular location">
    <subcellularLocation>
        <location evidence="1">Membrane</location>
    </subcellularLocation>
</comment>